<organism evidence="7 8">
    <name type="scientific">Chromohalobacter japonicus</name>
    <dbReference type="NCBI Taxonomy" id="223900"/>
    <lineage>
        <taxon>Bacteria</taxon>
        <taxon>Pseudomonadati</taxon>
        <taxon>Pseudomonadota</taxon>
        <taxon>Gammaproteobacteria</taxon>
        <taxon>Oceanospirillales</taxon>
        <taxon>Halomonadaceae</taxon>
        <taxon>Chromohalobacter</taxon>
    </lineage>
</organism>
<feature type="compositionally biased region" description="Low complexity" evidence="5">
    <location>
        <begin position="129"/>
        <end position="143"/>
    </location>
</feature>
<dbReference type="RefSeq" id="WP_075369703.1">
    <property type="nucleotide sequence ID" value="NZ_MSDQ01000031.1"/>
</dbReference>
<dbReference type="GO" id="GO:0051205">
    <property type="term" value="P:protein insertion into membrane"/>
    <property type="evidence" value="ECO:0007669"/>
    <property type="project" value="UniProtKB-UniRule"/>
</dbReference>
<protein>
    <recommendedName>
        <fullName evidence="4">Outer membrane protein assembly factor BamE</fullName>
    </recommendedName>
</protein>
<dbReference type="GO" id="GO:1990063">
    <property type="term" value="C:Bam protein complex"/>
    <property type="evidence" value="ECO:0007669"/>
    <property type="project" value="TreeGrafter"/>
</dbReference>
<dbReference type="STRING" id="223900.GCA_000821045_00466"/>
<comment type="subunit">
    <text evidence="4">Part of the Bam complex.</text>
</comment>
<name>A0A1Q8TAW8_9GAMM</name>
<gene>
    <name evidence="4" type="primary">bamE</name>
    <name evidence="7" type="ORF">BTW10_12635</name>
</gene>
<evidence type="ECO:0000256" key="5">
    <source>
        <dbReference type="SAM" id="MobiDB-lite"/>
    </source>
</evidence>
<dbReference type="InterPro" id="IPR037873">
    <property type="entry name" value="BamE-like"/>
</dbReference>
<dbReference type="PROSITE" id="PS51257">
    <property type="entry name" value="PROKAR_LIPOPROTEIN"/>
    <property type="match status" value="1"/>
</dbReference>
<dbReference type="HAMAP" id="MF_00925">
    <property type="entry name" value="OM_assembly_BamE"/>
    <property type="match status" value="1"/>
</dbReference>
<keyword evidence="3 4" id="KW-0998">Cell outer membrane</keyword>
<dbReference type="InterPro" id="IPR026592">
    <property type="entry name" value="BamE"/>
</dbReference>
<keyword evidence="2 4" id="KW-0472">Membrane</keyword>
<evidence type="ECO:0000259" key="6">
    <source>
        <dbReference type="Pfam" id="PF04355"/>
    </source>
</evidence>
<dbReference type="GO" id="GO:0043165">
    <property type="term" value="P:Gram-negative-bacterium-type cell outer membrane assembly"/>
    <property type="evidence" value="ECO:0007669"/>
    <property type="project" value="UniProtKB-UniRule"/>
</dbReference>
<evidence type="ECO:0000256" key="3">
    <source>
        <dbReference type="ARBA" id="ARBA00023237"/>
    </source>
</evidence>
<dbReference type="InterPro" id="IPR007450">
    <property type="entry name" value="BamE_dom"/>
</dbReference>
<comment type="caution">
    <text evidence="7">The sequence shown here is derived from an EMBL/GenBank/DDBJ whole genome shotgun (WGS) entry which is preliminary data.</text>
</comment>
<reference evidence="7 8" key="1">
    <citation type="submission" date="2016-12" db="EMBL/GenBank/DDBJ databases">
        <title>Draft genome sequences of strains Salinicola socius SMB35, Salinicola sp. MH3R3-1 and Chromohalobacter sp. SMB17 from the Verkhnekamsk potash mining region of Russia.</title>
        <authorList>
            <person name="Mavrodi D.V."/>
            <person name="Olsson B.E."/>
            <person name="Korsakova E.S."/>
            <person name="Pyankova A."/>
            <person name="Mavrodi O.V."/>
            <person name="Plotnikova E.G."/>
        </authorList>
    </citation>
    <scope>NUCLEOTIDE SEQUENCE [LARGE SCALE GENOMIC DNA]</scope>
    <source>
        <strain evidence="7 8">SMB17</strain>
    </source>
</reference>
<keyword evidence="8" id="KW-1185">Reference proteome</keyword>
<proteinExistence type="inferred from homology"/>
<dbReference type="PANTHER" id="PTHR37482">
    <property type="entry name" value="OUTER MEMBRANE PROTEIN ASSEMBLY FACTOR BAME"/>
    <property type="match status" value="1"/>
</dbReference>
<comment type="similarity">
    <text evidence="4">Belongs to the BamE family.</text>
</comment>
<dbReference type="EMBL" id="MSDQ01000031">
    <property type="protein sequence ID" value="OLO10817.1"/>
    <property type="molecule type" value="Genomic_DNA"/>
</dbReference>
<accession>A0A1Q8TAW8</accession>
<comment type="subcellular location">
    <subcellularLocation>
        <location evidence="4">Cell outer membrane</location>
        <topology evidence="4">Lipid-anchor</topology>
    </subcellularLocation>
</comment>
<evidence type="ECO:0000256" key="4">
    <source>
        <dbReference type="HAMAP-Rule" id="MF_00925"/>
    </source>
</evidence>
<dbReference type="Pfam" id="PF04355">
    <property type="entry name" value="BamE"/>
    <property type="match status" value="1"/>
</dbReference>
<evidence type="ECO:0000313" key="7">
    <source>
        <dbReference type="EMBL" id="OLO10817.1"/>
    </source>
</evidence>
<evidence type="ECO:0000256" key="1">
    <source>
        <dbReference type="ARBA" id="ARBA00022729"/>
    </source>
</evidence>
<dbReference type="Proteomes" id="UP000186806">
    <property type="component" value="Unassembled WGS sequence"/>
</dbReference>
<keyword evidence="4" id="KW-0449">Lipoprotein</keyword>
<dbReference type="GO" id="GO:0030674">
    <property type="term" value="F:protein-macromolecule adaptor activity"/>
    <property type="evidence" value="ECO:0007669"/>
    <property type="project" value="TreeGrafter"/>
</dbReference>
<feature type="domain" description="Outer membrane protein assembly factor BamE" evidence="6">
    <location>
        <begin position="33"/>
        <end position="101"/>
    </location>
</feature>
<dbReference type="PANTHER" id="PTHR37482:SF1">
    <property type="entry name" value="OUTER MEMBRANE PROTEIN ASSEMBLY FACTOR BAME"/>
    <property type="match status" value="1"/>
</dbReference>
<comment type="function">
    <text evidence="4">Part of the outer membrane protein assembly complex, which is involved in assembly and insertion of beta-barrel proteins into the outer membrane.</text>
</comment>
<dbReference type="AlphaFoldDB" id="A0A1Q8TAW8"/>
<keyword evidence="1 4" id="KW-0732">Signal</keyword>
<evidence type="ECO:0000256" key="2">
    <source>
        <dbReference type="ARBA" id="ARBA00023136"/>
    </source>
</evidence>
<feature type="region of interest" description="Disordered" evidence="5">
    <location>
        <begin position="101"/>
        <end position="143"/>
    </location>
</feature>
<evidence type="ECO:0000313" key="8">
    <source>
        <dbReference type="Proteomes" id="UP000186806"/>
    </source>
</evidence>
<sequence length="143" mass="15679">MQNLIKTVTFSVALTLVSGCSYVGVYKRDLAQGNLITQDMVSQLETGMTKEQVRYVMGSPLLQGPFDENRWDYVFYLDEAYDDVEEKRVTLTFQNDKLADIEREGDIEDDVELSTQSGPGPAVEGSGPGDSAPAAGPSYAPEE</sequence>
<keyword evidence="4" id="KW-0564">Palmitate</keyword>
<dbReference type="Gene3D" id="3.30.1450.10">
    <property type="match status" value="1"/>
</dbReference>